<feature type="chain" id="PRO_5035313084" description="Peptidyl-prolyl cis-trans isomerase" evidence="7">
    <location>
        <begin position="24"/>
        <end position="225"/>
    </location>
</feature>
<evidence type="ECO:0000256" key="1">
    <source>
        <dbReference type="ARBA" id="ARBA00000971"/>
    </source>
</evidence>
<dbReference type="PANTHER" id="PTHR43811">
    <property type="entry name" value="FKBP-TYPE PEPTIDYL-PROLYL CIS-TRANS ISOMERASE FKPA"/>
    <property type="match status" value="1"/>
</dbReference>
<evidence type="ECO:0000259" key="8">
    <source>
        <dbReference type="PROSITE" id="PS50059"/>
    </source>
</evidence>
<dbReference type="GO" id="GO:0006457">
    <property type="term" value="P:protein folding"/>
    <property type="evidence" value="ECO:0007669"/>
    <property type="project" value="InterPro"/>
</dbReference>
<comment type="caution">
    <text evidence="9">The sequence shown here is derived from an EMBL/GenBank/DDBJ whole genome shotgun (WGS) entry which is preliminary data.</text>
</comment>
<dbReference type="Gene3D" id="3.10.50.40">
    <property type="match status" value="1"/>
</dbReference>
<dbReference type="EC" id="5.2.1.8" evidence="6"/>
<reference evidence="9" key="1">
    <citation type="journal article" date="2014" name="Int. J. Syst. Evol. Microbiol.">
        <title>Complete genome sequence of Corynebacterium casei LMG S-19264T (=DSM 44701T), isolated from a smear-ripened cheese.</title>
        <authorList>
            <consortium name="US DOE Joint Genome Institute (JGI-PGF)"/>
            <person name="Walter F."/>
            <person name="Albersmeier A."/>
            <person name="Kalinowski J."/>
            <person name="Ruckert C."/>
        </authorList>
    </citation>
    <scope>NUCLEOTIDE SEQUENCE</scope>
    <source>
        <strain evidence="9">KCTC 12870</strain>
    </source>
</reference>
<dbReference type="AlphaFoldDB" id="A0A8J3DBV9"/>
<evidence type="ECO:0000313" key="10">
    <source>
        <dbReference type="Proteomes" id="UP000642829"/>
    </source>
</evidence>
<evidence type="ECO:0000256" key="4">
    <source>
        <dbReference type="ARBA" id="ARBA00023235"/>
    </source>
</evidence>
<dbReference type="PANTHER" id="PTHR43811:SF19">
    <property type="entry name" value="39 KDA FK506-BINDING NUCLEAR PROTEIN"/>
    <property type="match status" value="1"/>
</dbReference>
<keyword evidence="4 5" id="KW-0413">Isomerase</keyword>
<evidence type="ECO:0000256" key="3">
    <source>
        <dbReference type="ARBA" id="ARBA00023110"/>
    </source>
</evidence>
<sequence>MIKKHLRPLAAAALLSLPLSVMAQDTSSAADLKIIENFGWFVTESTQKLELTQAEKDAFLKGVKTALSGTGGPEDKTAAATEVQQYLQGRFNKMQTAASSDFFAELAKNPKIKQSPSGLYYEIIEEGDAERASADDSVKVHYKGSLIDGTEFDSSYNRGQPATFPVSGVVKGFGEGVQLVGPGGKVKLYIPGNLGYGPNPPRGSQIPPNGTLVFEVEMIDINPES</sequence>
<feature type="domain" description="PPIase FKBP-type" evidence="8">
    <location>
        <begin position="135"/>
        <end position="222"/>
    </location>
</feature>
<keyword evidence="7" id="KW-0732">Signal</keyword>
<evidence type="ECO:0000256" key="6">
    <source>
        <dbReference type="RuleBase" id="RU003915"/>
    </source>
</evidence>
<dbReference type="GO" id="GO:0003755">
    <property type="term" value="F:peptidyl-prolyl cis-trans isomerase activity"/>
    <property type="evidence" value="ECO:0007669"/>
    <property type="project" value="UniProtKB-UniRule"/>
</dbReference>
<dbReference type="SUPFAM" id="SSF54534">
    <property type="entry name" value="FKBP-like"/>
    <property type="match status" value="1"/>
</dbReference>
<dbReference type="InterPro" id="IPR000774">
    <property type="entry name" value="PPIase_FKBP_N"/>
</dbReference>
<dbReference type="InterPro" id="IPR046357">
    <property type="entry name" value="PPIase_dom_sf"/>
</dbReference>
<name>A0A8J3DBV9_9BACT</name>
<evidence type="ECO:0000256" key="5">
    <source>
        <dbReference type="PROSITE-ProRule" id="PRU00277"/>
    </source>
</evidence>
<evidence type="ECO:0000313" key="9">
    <source>
        <dbReference type="EMBL" id="GHC00568.1"/>
    </source>
</evidence>
<protein>
    <recommendedName>
        <fullName evidence="6">Peptidyl-prolyl cis-trans isomerase</fullName>
        <ecNumber evidence="6">5.2.1.8</ecNumber>
    </recommendedName>
</protein>
<comment type="catalytic activity">
    <reaction evidence="1 5 6">
        <text>[protein]-peptidylproline (omega=180) = [protein]-peptidylproline (omega=0)</text>
        <dbReference type="Rhea" id="RHEA:16237"/>
        <dbReference type="Rhea" id="RHEA-COMP:10747"/>
        <dbReference type="Rhea" id="RHEA-COMP:10748"/>
        <dbReference type="ChEBI" id="CHEBI:83833"/>
        <dbReference type="ChEBI" id="CHEBI:83834"/>
        <dbReference type="EC" id="5.2.1.8"/>
    </reaction>
</comment>
<evidence type="ECO:0000256" key="7">
    <source>
        <dbReference type="SAM" id="SignalP"/>
    </source>
</evidence>
<dbReference type="RefSeq" id="WP_189513826.1">
    <property type="nucleotide sequence ID" value="NZ_BMXG01000008.1"/>
</dbReference>
<keyword evidence="3 5" id="KW-0697">Rotamase</keyword>
<dbReference type="PROSITE" id="PS50059">
    <property type="entry name" value="FKBP_PPIASE"/>
    <property type="match status" value="1"/>
</dbReference>
<dbReference type="EMBL" id="BMXG01000008">
    <property type="protein sequence ID" value="GHC00568.1"/>
    <property type="molecule type" value="Genomic_DNA"/>
</dbReference>
<evidence type="ECO:0000256" key="2">
    <source>
        <dbReference type="ARBA" id="ARBA00006577"/>
    </source>
</evidence>
<dbReference type="InterPro" id="IPR001179">
    <property type="entry name" value="PPIase_FKBP_dom"/>
</dbReference>
<organism evidence="9 10">
    <name type="scientific">Cerasicoccus arenae</name>
    <dbReference type="NCBI Taxonomy" id="424488"/>
    <lineage>
        <taxon>Bacteria</taxon>
        <taxon>Pseudomonadati</taxon>
        <taxon>Verrucomicrobiota</taxon>
        <taxon>Opitutia</taxon>
        <taxon>Puniceicoccales</taxon>
        <taxon>Cerasicoccaceae</taxon>
        <taxon>Cerasicoccus</taxon>
    </lineage>
</organism>
<dbReference type="Proteomes" id="UP000642829">
    <property type="component" value="Unassembled WGS sequence"/>
</dbReference>
<gene>
    <name evidence="9" type="ORF">GCM10007047_16220</name>
</gene>
<reference evidence="9" key="2">
    <citation type="submission" date="2020-09" db="EMBL/GenBank/DDBJ databases">
        <authorList>
            <person name="Sun Q."/>
            <person name="Kim S."/>
        </authorList>
    </citation>
    <scope>NUCLEOTIDE SEQUENCE</scope>
    <source>
        <strain evidence="9">KCTC 12870</strain>
    </source>
</reference>
<dbReference type="Pfam" id="PF01346">
    <property type="entry name" value="FKBP_N"/>
    <property type="match status" value="1"/>
</dbReference>
<comment type="similarity">
    <text evidence="2 6">Belongs to the FKBP-type PPIase family.</text>
</comment>
<feature type="signal peptide" evidence="7">
    <location>
        <begin position="1"/>
        <end position="23"/>
    </location>
</feature>
<keyword evidence="10" id="KW-1185">Reference proteome</keyword>
<proteinExistence type="inferred from homology"/>
<dbReference type="Pfam" id="PF00254">
    <property type="entry name" value="FKBP_C"/>
    <property type="match status" value="1"/>
</dbReference>
<accession>A0A8J3DBV9</accession>